<name>A0A8K0HQF6_9ROSA</name>
<comment type="caution">
    <text evidence="1">The sequence shown here is derived from an EMBL/GenBank/DDBJ whole genome shotgun (WGS) entry which is preliminary data.</text>
</comment>
<sequence length="94" mass="10468">MRPAHLVSDMVDSMAIEPSKPLLTSSRLALMHRYLGYAGSPNRLDASGRWFLCSRGYEGFLKHSVFNLWTTGHCECSLLSGLFESGHLAMSSYL</sequence>
<evidence type="ECO:0000313" key="1">
    <source>
        <dbReference type="EMBL" id="KAF3455713.1"/>
    </source>
</evidence>
<dbReference type="AlphaFoldDB" id="A0A8K0HQF6"/>
<reference evidence="1" key="1">
    <citation type="submission" date="2020-03" db="EMBL/GenBank/DDBJ databases">
        <title>A high-quality chromosome-level genome assembly of a woody plant with both climbing and erect habits, Rhamnella rubrinervis.</title>
        <authorList>
            <person name="Lu Z."/>
            <person name="Yang Y."/>
            <person name="Zhu X."/>
            <person name="Sun Y."/>
        </authorList>
    </citation>
    <scope>NUCLEOTIDE SEQUENCE</scope>
    <source>
        <strain evidence="1">BYM</strain>
        <tissue evidence="1">Leaf</tissue>
    </source>
</reference>
<keyword evidence="2" id="KW-1185">Reference proteome</keyword>
<organism evidence="1 2">
    <name type="scientific">Rhamnella rubrinervis</name>
    <dbReference type="NCBI Taxonomy" id="2594499"/>
    <lineage>
        <taxon>Eukaryota</taxon>
        <taxon>Viridiplantae</taxon>
        <taxon>Streptophyta</taxon>
        <taxon>Embryophyta</taxon>
        <taxon>Tracheophyta</taxon>
        <taxon>Spermatophyta</taxon>
        <taxon>Magnoliopsida</taxon>
        <taxon>eudicotyledons</taxon>
        <taxon>Gunneridae</taxon>
        <taxon>Pentapetalae</taxon>
        <taxon>rosids</taxon>
        <taxon>fabids</taxon>
        <taxon>Rosales</taxon>
        <taxon>Rhamnaceae</taxon>
        <taxon>rhamnoid group</taxon>
        <taxon>Rhamneae</taxon>
        <taxon>Rhamnella</taxon>
    </lineage>
</organism>
<gene>
    <name evidence="1" type="ORF">FNV43_RR00355</name>
</gene>
<dbReference type="EMBL" id="VOIH02000001">
    <property type="protein sequence ID" value="KAF3455713.1"/>
    <property type="molecule type" value="Genomic_DNA"/>
</dbReference>
<proteinExistence type="predicted"/>
<protein>
    <submittedName>
        <fullName evidence="1">Uncharacterized protein</fullName>
    </submittedName>
</protein>
<accession>A0A8K0HQF6</accession>
<evidence type="ECO:0000313" key="2">
    <source>
        <dbReference type="Proteomes" id="UP000796880"/>
    </source>
</evidence>
<dbReference type="Proteomes" id="UP000796880">
    <property type="component" value="Unassembled WGS sequence"/>
</dbReference>